<evidence type="ECO:0000313" key="1">
    <source>
        <dbReference type="EMBL" id="EDR12605.1"/>
    </source>
</evidence>
<dbReference type="RefSeq" id="XP_001876869.1">
    <property type="nucleotide sequence ID" value="XM_001876834.1"/>
</dbReference>
<dbReference type="InParanoid" id="B0CZE4"/>
<evidence type="ECO:0000313" key="2">
    <source>
        <dbReference type="Proteomes" id="UP000001194"/>
    </source>
</evidence>
<gene>
    <name evidence="1" type="ORF">LACBIDRAFT_323184</name>
</gene>
<keyword evidence="2" id="KW-1185">Reference proteome</keyword>
<name>B0CZE4_LACBS</name>
<reference evidence="1 2" key="1">
    <citation type="journal article" date="2008" name="Nature">
        <title>The genome of Laccaria bicolor provides insights into mycorrhizal symbiosis.</title>
        <authorList>
            <person name="Martin F."/>
            <person name="Aerts A."/>
            <person name="Ahren D."/>
            <person name="Brun A."/>
            <person name="Danchin E.G.J."/>
            <person name="Duchaussoy F."/>
            <person name="Gibon J."/>
            <person name="Kohler A."/>
            <person name="Lindquist E."/>
            <person name="Pereda V."/>
            <person name="Salamov A."/>
            <person name="Shapiro H.J."/>
            <person name="Wuyts J."/>
            <person name="Blaudez D."/>
            <person name="Buee M."/>
            <person name="Brokstein P."/>
            <person name="Canbaeck B."/>
            <person name="Cohen D."/>
            <person name="Courty P.E."/>
            <person name="Coutinho P.M."/>
            <person name="Delaruelle C."/>
            <person name="Detter J.C."/>
            <person name="Deveau A."/>
            <person name="DiFazio S."/>
            <person name="Duplessis S."/>
            <person name="Fraissinet-Tachet L."/>
            <person name="Lucic E."/>
            <person name="Frey-Klett P."/>
            <person name="Fourrey C."/>
            <person name="Feussner I."/>
            <person name="Gay G."/>
            <person name="Grimwood J."/>
            <person name="Hoegger P.J."/>
            <person name="Jain P."/>
            <person name="Kilaru S."/>
            <person name="Labbe J."/>
            <person name="Lin Y.C."/>
            <person name="Legue V."/>
            <person name="Le Tacon F."/>
            <person name="Marmeisse R."/>
            <person name="Melayah D."/>
            <person name="Montanini B."/>
            <person name="Muratet M."/>
            <person name="Nehls U."/>
            <person name="Niculita-Hirzel H."/>
            <person name="Oudot-Le Secq M.P."/>
            <person name="Peter M."/>
            <person name="Quesneville H."/>
            <person name="Rajashekar B."/>
            <person name="Reich M."/>
            <person name="Rouhier N."/>
            <person name="Schmutz J."/>
            <person name="Yin T."/>
            <person name="Chalot M."/>
            <person name="Henrissat B."/>
            <person name="Kuees U."/>
            <person name="Lucas S."/>
            <person name="Van de Peer Y."/>
            <person name="Podila G.K."/>
            <person name="Polle A."/>
            <person name="Pukkila P.J."/>
            <person name="Richardson P.M."/>
            <person name="Rouze P."/>
            <person name="Sanders I.R."/>
            <person name="Stajich J.E."/>
            <person name="Tunlid A."/>
            <person name="Tuskan G."/>
            <person name="Grigoriev I.V."/>
        </authorList>
    </citation>
    <scope>NUCLEOTIDE SEQUENCE [LARGE SCALE GENOMIC DNA]</scope>
    <source>
        <strain evidence="2">S238N-H82 / ATCC MYA-4686</strain>
    </source>
</reference>
<dbReference type="EMBL" id="DS547094">
    <property type="protein sequence ID" value="EDR12605.1"/>
    <property type="molecule type" value="Genomic_DNA"/>
</dbReference>
<organism evidence="2">
    <name type="scientific">Laccaria bicolor (strain S238N-H82 / ATCC MYA-4686)</name>
    <name type="common">Bicoloured deceiver</name>
    <name type="synonym">Laccaria laccata var. bicolor</name>
    <dbReference type="NCBI Taxonomy" id="486041"/>
    <lineage>
        <taxon>Eukaryota</taxon>
        <taxon>Fungi</taxon>
        <taxon>Dikarya</taxon>
        <taxon>Basidiomycota</taxon>
        <taxon>Agaricomycotina</taxon>
        <taxon>Agaricomycetes</taxon>
        <taxon>Agaricomycetidae</taxon>
        <taxon>Agaricales</taxon>
        <taxon>Agaricineae</taxon>
        <taxon>Hydnangiaceae</taxon>
        <taxon>Laccaria</taxon>
    </lineage>
</organism>
<sequence>MNWHTFLPLSEEYTPKDANVTILALMMARWDTASTHHRLLGNRNDLNPSQLVVTSTCKRVEYSILLWVRVVRDQFMSAPRPTITLVPPRTLTVLTPEEEKERTYAEIISSTSHGHEEYCNDRSAL</sequence>
<accession>B0CZE4</accession>
<dbReference type="KEGG" id="lbc:LACBIDRAFT_323184"/>
<dbReference type="Proteomes" id="UP000001194">
    <property type="component" value="Unassembled WGS sequence"/>
</dbReference>
<proteinExistence type="predicted"/>
<dbReference type="HOGENOM" id="CLU_1992991_0_0_1"/>
<protein>
    <submittedName>
        <fullName evidence="1">Predicted protein</fullName>
    </submittedName>
</protein>
<dbReference type="GeneID" id="6072292"/>
<dbReference type="AlphaFoldDB" id="B0CZE4"/>